<dbReference type="Proteomes" id="UP000799444">
    <property type="component" value="Unassembled WGS sequence"/>
</dbReference>
<organism evidence="2 3">
    <name type="scientific">Polyplosphaeria fusca</name>
    <dbReference type="NCBI Taxonomy" id="682080"/>
    <lineage>
        <taxon>Eukaryota</taxon>
        <taxon>Fungi</taxon>
        <taxon>Dikarya</taxon>
        <taxon>Ascomycota</taxon>
        <taxon>Pezizomycotina</taxon>
        <taxon>Dothideomycetes</taxon>
        <taxon>Pleosporomycetidae</taxon>
        <taxon>Pleosporales</taxon>
        <taxon>Tetraplosphaeriaceae</taxon>
        <taxon>Polyplosphaeria</taxon>
    </lineage>
</organism>
<gene>
    <name evidence="2" type="ORF">EJ04DRAFT_173234</name>
</gene>
<dbReference type="InterPro" id="IPR036047">
    <property type="entry name" value="F-box-like_dom_sf"/>
</dbReference>
<dbReference type="OrthoDB" id="3768645at2759"/>
<dbReference type="Gene3D" id="3.80.10.10">
    <property type="entry name" value="Ribonuclease Inhibitor"/>
    <property type="match status" value="1"/>
</dbReference>
<keyword evidence="3" id="KW-1185">Reference proteome</keyword>
<dbReference type="InterPro" id="IPR032675">
    <property type="entry name" value="LRR_dom_sf"/>
</dbReference>
<dbReference type="AlphaFoldDB" id="A0A9P4R3Q6"/>
<evidence type="ECO:0000313" key="3">
    <source>
        <dbReference type="Proteomes" id="UP000799444"/>
    </source>
</evidence>
<dbReference type="SUPFAM" id="SSF81383">
    <property type="entry name" value="F-box domain"/>
    <property type="match status" value="1"/>
</dbReference>
<dbReference type="PROSITE" id="PS50181">
    <property type="entry name" value="FBOX"/>
    <property type="match status" value="1"/>
</dbReference>
<sequence length="475" mass="53408">MSSLTTFPTELQDSIILYLGPKDTLRLAKTCKALAKVTLPHLYHTIHLTWKATHSPPKQPRIASLLRSIATHPELAAAVKVLKFEATGFTARKEGRLSFPKKAFHVTGEDSSAALRVLSSVKLPDRKKWEDGTKEKDLDAIVALLISQCSNMQRLSLGAYFLNSNSFLPIALQHLAQTSKLQKLEHASLGADMQEYQSDVGFLKINAESVLPIFQLPNLRSAHVLLANTSSKLDSLPKSTALTELRLQRSRVSGSMLPGLLSSTTNLVAFEYDYRSKTGEKIDCQALMDGLKLLQSTLKHLRICVLPFSTDTLLPFEFSVDEYVDGSIGSSLKNFTTLETLEVSLSVLLGRFVSTAAPLSSVLPPNLQVLTIRDDLWDYEDWEWADMEYIKLFYAFLKHERWREVCPKLRTINLRLDQTMDDDWGEDKRDKFMKMCNVKGVKCGIYKLKVDEDEGVNGAHKDKDKRGEVFDAYFG</sequence>
<reference evidence="2" key="1">
    <citation type="journal article" date="2020" name="Stud. Mycol.">
        <title>101 Dothideomycetes genomes: a test case for predicting lifestyles and emergence of pathogens.</title>
        <authorList>
            <person name="Haridas S."/>
            <person name="Albert R."/>
            <person name="Binder M."/>
            <person name="Bloem J."/>
            <person name="Labutti K."/>
            <person name="Salamov A."/>
            <person name="Andreopoulos B."/>
            <person name="Baker S."/>
            <person name="Barry K."/>
            <person name="Bills G."/>
            <person name="Bluhm B."/>
            <person name="Cannon C."/>
            <person name="Castanera R."/>
            <person name="Culley D."/>
            <person name="Daum C."/>
            <person name="Ezra D."/>
            <person name="Gonzalez J."/>
            <person name="Henrissat B."/>
            <person name="Kuo A."/>
            <person name="Liang C."/>
            <person name="Lipzen A."/>
            <person name="Lutzoni F."/>
            <person name="Magnuson J."/>
            <person name="Mondo S."/>
            <person name="Nolan M."/>
            <person name="Ohm R."/>
            <person name="Pangilinan J."/>
            <person name="Park H.-J."/>
            <person name="Ramirez L."/>
            <person name="Alfaro M."/>
            <person name="Sun H."/>
            <person name="Tritt A."/>
            <person name="Yoshinaga Y."/>
            <person name="Zwiers L.-H."/>
            <person name="Turgeon B."/>
            <person name="Goodwin S."/>
            <person name="Spatafora J."/>
            <person name="Crous P."/>
            <person name="Grigoriev I."/>
        </authorList>
    </citation>
    <scope>NUCLEOTIDE SEQUENCE</scope>
    <source>
        <strain evidence="2">CBS 125425</strain>
    </source>
</reference>
<feature type="domain" description="F-box" evidence="1">
    <location>
        <begin position="1"/>
        <end position="53"/>
    </location>
</feature>
<dbReference type="InterPro" id="IPR001810">
    <property type="entry name" value="F-box_dom"/>
</dbReference>
<protein>
    <recommendedName>
        <fullName evidence="1">F-box domain-containing protein</fullName>
    </recommendedName>
</protein>
<evidence type="ECO:0000313" key="2">
    <source>
        <dbReference type="EMBL" id="KAF2736268.1"/>
    </source>
</evidence>
<accession>A0A9P4R3Q6</accession>
<dbReference type="SUPFAM" id="SSF52047">
    <property type="entry name" value="RNI-like"/>
    <property type="match status" value="1"/>
</dbReference>
<name>A0A9P4R3Q6_9PLEO</name>
<dbReference type="EMBL" id="ML996127">
    <property type="protein sequence ID" value="KAF2736268.1"/>
    <property type="molecule type" value="Genomic_DNA"/>
</dbReference>
<evidence type="ECO:0000259" key="1">
    <source>
        <dbReference type="PROSITE" id="PS50181"/>
    </source>
</evidence>
<comment type="caution">
    <text evidence="2">The sequence shown here is derived from an EMBL/GenBank/DDBJ whole genome shotgun (WGS) entry which is preliminary data.</text>
</comment>
<proteinExistence type="predicted"/>